<comment type="caution">
    <text evidence="2">The sequence shown here is derived from an EMBL/GenBank/DDBJ whole genome shotgun (WGS) entry which is preliminary data.</text>
</comment>
<dbReference type="AlphaFoldDB" id="A0AAV7N2W0"/>
<proteinExistence type="predicted"/>
<dbReference type="Proteomes" id="UP001066276">
    <property type="component" value="Chromosome 9"/>
</dbReference>
<reference evidence="2" key="1">
    <citation type="journal article" date="2022" name="bioRxiv">
        <title>Sequencing and chromosome-scale assembly of the giantPleurodeles waltlgenome.</title>
        <authorList>
            <person name="Brown T."/>
            <person name="Elewa A."/>
            <person name="Iarovenko S."/>
            <person name="Subramanian E."/>
            <person name="Araus A.J."/>
            <person name="Petzold A."/>
            <person name="Susuki M."/>
            <person name="Suzuki K.-i.T."/>
            <person name="Hayashi T."/>
            <person name="Toyoda A."/>
            <person name="Oliveira C."/>
            <person name="Osipova E."/>
            <person name="Leigh N.D."/>
            <person name="Simon A."/>
            <person name="Yun M.H."/>
        </authorList>
    </citation>
    <scope>NUCLEOTIDE SEQUENCE</scope>
    <source>
        <strain evidence="2">20211129_DDA</strain>
        <tissue evidence="2">Liver</tissue>
    </source>
</reference>
<dbReference type="PANTHER" id="PTHR11505">
    <property type="entry name" value="L1 TRANSPOSABLE ELEMENT-RELATED"/>
    <property type="match status" value="1"/>
</dbReference>
<evidence type="ECO:0000256" key="1">
    <source>
        <dbReference type="SAM" id="MobiDB-lite"/>
    </source>
</evidence>
<accession>A0AAV7N2W0</accession>
<dbReference type="InterPro" id="IPR004244">
    <property type="entry name" value="Transposase_22"/>
</dbReference>
<feature type="region of interest" description="Disordered" evidence="1">
    <location>
        <begin position="19"/>
        <end position="48"/>
    </location>
</feature>
<dbReference type="InterPro" id="IPR042566">
    <property type="entry name" value="L1_C"/>
</dbReference>
<organism evidence="2 3">
    <name type="scientific">Pleurodeles waltl</name>
    <name type="common">Iberian ribbed newt</name>
    <dbReference type="NCBI Taxonomy" id="8319"/>
    <lineage>
        <taxon>Eukaryota</taxon>
        <taxon>Metazoa</taxon>
        <taxon>Chordata</taxon>
        <taxon>Craniata</taxon>
        <taxon>Vertebrata</taxon>
        <taxon>Euteleostomi</taxon>
        <taxon>Amphibia</taxon>
        <taxon>Batrachia</taxon>
        <taxon>Caudata</taxon>
        <taxon>Salamandroidea</taxon>
        <taxon>Salamandridae</taxon>
        <taxon>Pleurodelinae</taxon>
        <taxon>Pleurodeles</taxon>
    </lineage>
</organism>
<name>A0AAV7N2W0_PLEWA</name>
<evidence type="ECO:0000313" key="2">
    <source>
        <dbReference type="EMBL" id="KAJ1108872.1"/>
    </source>
</evidence>
<sequence>MEWSLGVVERGMDLRGQTEQTIPQGHSQREAGGWARTTGETNESSQKVPGSLITGTDAALRKARALGKLQYECATVSLFPNFTQQVQEARRQFLQRKRKLRDLKLEYNMLYPAQLRVIVARKPLVFTDLQKLQQFISKREAKGQRRNRQTAKEEDAPESMDEME</sequence>
<gene>
    <name evidence="2" type="ORF">NDU88_006242</name>
</gene>
<feature type="compositionally biased region" description="Acidic residues" evidence="1">
    <location>
        <begin position="155"/>
        <end position="164"/>
    </location>
</feature>
<dbReference type="EMBL" id="JANPWB010000013">
    <property type="protein sequence ID" value="KAJ1108872.1"/>
    <property type="molecule type" value="Genomic_DNA"/>
</dbReference>
<evidence type="ECO:0000313" key="3">
    <source>
        <dbReference type="Proteomes" id="UP001066276"/>
    </source>
</evidence>
<keyword evidence="3" id="KW-1185">Reference proteome</keyword>
<feature type="compositionally biased region" description="Polar residues" evidence="1">
    <location>
        <begin position="38"/>
        <end position="48"/>
    </location>
</feature>
<dbReference type="Gene3D" id="3.30.250.20">
    <property type="entry name" value="L1 transposable element, C-terminal domain"/>
    <property type="match status" value="1"/>
</dbReference>
<protein>
    <submittedName>
        <fullName evidence="2">Uncharacterized protein</fullName>
    </submittedName>
</protein>
<feature type="region of interest" description="Disordered" evidence="1">
    <location>
        <begin position="139"/>
        <end position="164"/>
    </location>
</feature>